<sequence length="224" mass="25261">MYGLINRSIQCFLEDTYGAELWDQVVHDAQLDFRDFEGMLTYEDHVTDTVLKSACEFLDRDQSSLLEDIGTYLVTHPNMERVRRLMRFGGHSFEEFLFSLDDLHDRVRLAIPDLELPRLDLRDFAGQSYGLVCTWRKPGFGAVLQGVLRAMADDYGALVLLDLEAGDDGQEMVRIDLLETDFASGRTFSLAPAEQDDLSSVRNRRQGDEGSTHLAAAGELGQMS</sequence>
<dbReference type="InterPro" id="IPR011644">
    <property type="entry name" value="Heme_NO-bd"/>
</dbReference>
<accession>A0A6N6JHL1</accession>
<dbReference type="Gene3D" id="3.90.1520.10">
    <property type="entry name" value="H-NOX domain"/>
    <property type="match status" value="1"/>
</dbReference>
<dbReference type="Proteomes" id="UP000436822">
    <property type="component" value="Unassembled WGS sequence"/>
</dbReference>
<dbReference type="InterPro" id="IPR024096">
    <property type="entry name" value="NO_sig/Golgi_transp_ligand-bd"/>
</dbReference>
<evidence type="ECO:0000313" key="4">
    <source>
        <dbReference type="Proteomes" id="UP000436822"/>
    </source>
</evidence>
<organism evidence="3 4">
    <name type="scientific">Litoreibacter roseus</name>
    <dbReference type="NCBI Taxonomy" id="2601869"/>
    <lineage>
        <taxon>Bacteria</taxon>
        <taxon>Pseudomonadati</taxon>
        <taxon>Pseudomonadota</taxon>
        <taxon>Alphaproteobacteria</taxon>
        <taxon>Rhodobacterales</taxon>
        <taxon>Roseobacteraceae</taxon>
        <taxon>Litoreibacter</taxon>
    </lineage>
</organism>
<dbReference type="AlphaFoldDB" id="A0A6N6JHL1"/>
<protein>
    <recommendedName>
        <fullName evidence="2">Heme NO-binding domain-containing protein</fullName>
    </recommendedName>
</protein>
<reference evidence="3 4" key="1">
    <citation type="submission" date="2019-12" db="EMBL/GenBank/DDBJ databases">
        <title>Litoreibacter badius sp. nov., a novel bacteriochlorophyll a-containing bacterium in the genus Litoreibacter.</title>
        <authorList>
            <person name="Kanamuro M."/>
            <person name="Takabe Y."/>
            <person name="Mori K."/>
            <person name="Takaichi S."/>
            <person name="Hanada S."/>
        </authorList>
    </citation>
    <scope>NUCLEOTIDE SEQUENCE [LARGE SCALE GENOMIC DNA]</scope>
    <source>
        <strain evidence="3 4">K6</strain>
    </source>
</reference>
<dbReference type="InterPro" id="IPR038158">
    <property type="entry name" value="H-NOX_domain_sf"/>
</dbReference>
<dbReference type="PANTHER" id="PTHR45655">
    <property type="entry name" value="GUANYLATE CYCLASE SOLUBLE SUBUNIT BETA-2"/>
    <property type="match status" value="1"/>
</dbReference>
<dbReference type="OrthoDB" id="981203at2"/>
<dbReference type="SUPFAM" id="SSF111126">
    <property type="entry name" value="Ligand-binding domain in the NO signalling and Golgi transport"/>
    <property type="match status" value="1"/>
</dbReference>
<evidence type="ECO:0000256" key="1">
    <source>
        <dbReference type="SAM" id="MobiDB-lite"/>
    </source>
</evidence>
<dbReference type="EMBL" id="BLJE01000002">
    <property type="protein sequence ID" value="GFE65427.1"/>
    <property type="molecule type" value="Genomic_DNA"/>
</dbReference>
<feature type="domain" description="Heme NO-binding" evidence="2">
    <location>
        <begin position="2"/>
        <end position="156"/>
    </location>
</feature>
<evidence type="ECO:0000259" key="2">
    <source>
        <dbReference type="Pfam" id="PF07700"/>
    </source>
</evidence>
<dbReference type="Pfam" id="PF07700">
    <property type="entry name" value="HNOB"/>
    <property type="match status" value="1"/>
</dbReference>
<evidence type="ECO:0000313" key="3">
    <source>
        <dbReference type="EMBL" id="GFE65427.1"/>
    </source>
</evidence>
<dbReference type="PANTHER" id="PTHR45655:SF13">
    <property type="entry name" value="SOLUBLE GUANYLATE CYCLASE GCY-32-RELATED"/>
    <property type="match status" value="1"/>
</dbReference>
<feature type="region of interest" description="Disordered" evidence="1">
    <location>
        <begin position="195"/>
        <end position="224"/>
    </location>
</feature>
<dbReference type="RefSeq" id="WP_159807345.1">
    <property type="nucleotide sequence ID" value="NZ_BLJE01000002.1"/>
</dbReference>
<comment type="caution">
    <text evidence="3">The sequence shown here is derived from an EMBL/GenBank/DDBJ whole genome shotgun (WGS) entry which is preliminary data.</text>
</comment>
<gene>
    <name evidence="3" type="ORF">KIN_25010</name>
</gene>
<dbReference type="GO" id="GO:0020037">
    <property type="term" value="F:heme binding"/>
    <property type="evidence" value="ECO:0007669"/>
    <property type="project" value="InterPro"/>
</dbReference>
<keyword evidence="4" id="KW-1185">Reference proteome</keyword>
<proteinExistence type="predicted"/>
<name>A0A6N6JHL1_9RHOB</name>